<evidence type="ECO:0000256" key="4">
    <source>
        <dbReference type="ARBA" id="ARBA00022840"/>
    </source>
</evidence>
<dbReference type="RefSeq" id="WP_099235352.1">
    <property type="nucleotide sequence ID" value="NZ_VUAZ01000021.1"/>
</dbReference>
<dbReference type="Gene3D" id="1.20.1560.10">
    <property type="entry name" value="ABC transporter type 1, transmembrane domain"/>
    <property type="match status" value="1"/>
</dbReference>
<dbReference type="PANTHER" id="PTHR24221:SF503">
    <property type="entry name" value="MITOCHONDRIAL POTASSIUM CHANNEL ATP-BINDING SUBUNIT"/>
    <property type="match status" value="1"/>
</dbReference>
<evidence type="ECO:0000313" key="11">
    <source>
        <dbReference type="EMBL" id="MPR01464.1"/>
    </source>
</evidence>
<dbReference type="Pfam" id="PF00005">
    <property type="entry name" value="ABC_tran"/>
    <property type="match status" value="1"/>
</dbReference>
<protein>
    <submittedName>
        <fullName evidence="10">ABC transporter ATP-binding protein</fullName>
    </submittedName>
</protein>
<evidence type="ECO:0000259" key="9">
    <source>
        <dbReference type="PROSITE" id="PS50929"/>
    </source>
</evidence>
<feature type="transmembrane region" description="Helical" evidence="7">
    <location>
        <begin position="73"/>
        <end position="90"/>
    </location>
</feature>
<dbReference type="SUPFAM" id="SSF52540">
    <property type="entry name" value="P-loop containing nucleoside triphosphate hydrolases"/>
    <property type="match status" value="1"/>
</dbReference>
<evidence type="ECO:0000256" key="6">
    <source>
        <dbReference type="ARBA" id="ARBA00023136"/>
    </source>
</evidence>
<dbReference type="Pfam" id="PF00664">
    <property type="entry name" value="ABC_membrane"/>
    <property type="match status" value="1"/>
</dbReference>
<comment type="caution">
    <text evidence="10">The sequence shown here is derived from an EMBL/GenBank/DDBJ whole genome shotgun (WGS) entry which is preliminary data.</text>
</comment>
<sequence length="598" mass="66312">MKVKILEKTIVRNFARKADVLKKIISSDVRSRFFYLLILVGVGALLSVGGPLLLKFSVDHLGDTSSENSHQSAAILVSAYVCVIWIDKVLKEYKAALYIRVEQGIQRTLIDNVLRAIMAFKLDLDSSVTTQSVHEELSNGLIGFRMLFSNYTMILIPVFFQFIVMLNVFFLVYGVAYLLIMVLAFSVYAMLFFRSARNLQILQRKALAYRTCAGSKMTDALLNIEAVGAFSLENDVVSTVDDQMARAEKIWAEFSTRRLFYGVAQISVIVVALAAVLGIAFIQVKDGDVTAGGLVLLIFYLASIVQPMESLSLAYKEVKQGEVLFSKLFKYMEFVKKPQSLPDIKLQDSSSPSLEFRKVSFRQSNRQLTLSNASFKIPGGSLTAIVGASGSGKTTVSRLLMRFYKPSSGEILINGFNVSSFSTESLRRLITWVPQNATLFDESVFFNVWVGNVDSSASEVRSAMEAAYASIFLMRFPEGSESYAGGRVGQLSGGERQRIAIARAYLRGSRVIVFDEATSALDTVNEKLFFSRLKSDFKALTRIIITHKLEAVVDAEQIIVMAGGEVVEVGTHVELLSQVGEYARLWNSRSGVKEELIT</sequence>
<dbReference type="SUPFAM" id="SSF90123">
    <property type="entry name" value="ABC transporter transmembrane region"/>
    <property type="match status" value="1"/>
</dbReference>
<feature type="transmembrane region" description="Helical" evidence="7">
    <location>
        <begin position="33"/>
        <end position="53"/>
    </location>
</feature>
<reference evidence="11 13" key="3">
    <citation type="journal article" date="2023" name="Plant Pathol.">
        <title>Dismantling and reorganizing Pseudomonas marginalis sensu#lato.</title>
        <authorList>
            <person name="Sawada H."/>
            <person name="Fujikawa T."/>
            <person name="Satou M."/>
        </authorList>
    </citation>
    <scope>NUCLEOTIDE SEQUENCE [LARGE SCALE GENOMIC DNA]</scope>
    <source>
        <strain evidence="11 13">MAFF 212408</strain>
    </source>
</reference>
<feature type="transmembrane region" description="Helical" evidence="7">
    <location>
        <begin position="289"/>
        <end position="306"/>
    </location>
</feature>
<dbReference type="GO" id="GO:0005886">
    <property type="term" value="C:plasma membrane"/>
    <property type="evidence" value="ECO:0007669"/>
    <property type="project" value="UniProtKB-SubCell"/>
</dbReference>
<comment type="subcellular location">
    <subcellularLocation>
        <location evidence="1">Cell membrane</location>
        <topology evidence="1">Multi-pass membrane protein</topology>
    </subcellularLocation>
</comment>
<reference evidence="11 13" key="2">
    <citation type="journal article" date="2020" name="Int. J. Syst. Evol. Microbiol.">
        <title>Pseudomonas kitaguniensis sp. nov., a pathogen causing bacterial rot of Welsh onion in Japan.</title>
        <authorList>
            <person name="Sawada H."/>
            <person name="Fujikawa T."/>
            <person name="Nishiwaki Y."/>
            <person name="Horita H."/>
        </authorList>
    </citation>
    <scope>NUCLEOTIDE SEQUENCE [LARGE SCALE GENOMIC DNA]</scope>
    <source>
        <strain evidence="11 13">MAFF 212408</strain>
    </source>
</reference>
<evidence type="ECO:0000313" key="13">
    <source>
        <dbReference type="Proteomes" id="UP000326112"/>
    </source>
</evidence>
<keyword evidence="6 7" id="KW-0472">Membrane</keyword>
<keyword evidence="5 7" id="KW-1133">Transmembrane helix</keyword>
<evidence type="ECO:0000256" key="2">
    <source>
        <dbReference type="ARBA" id="ARBA00022692"/>
    </source>
</evidence>
<proteinExistence type="predicted"/>
<dbReference type="PROSITE" id="PS00211">
    <property type="entry name" value="ABC_TRANSPORTER_1"/>
    <property type="match status" value="1"/>
</dbReference>
<gene>
    <name evidence="11" type="ORF">F0169_04840</name>
    <name evidence="10" type="ORF">F0170_15570</name>
</gene>
<evidence type="ECO:0000256" key="3">
    <source>
        <dbReference type="ARBA" id="ARBA00022741"/>
    </source>
</evidence>
<dbReference type="GO" id="GO:0140359">
    <property type="term" value="F:ABC-type transporter activity"/>
    <property type="evidence" value="ECO:0007669"/>
    <property type="project" value="InterPro"/>
</dbReference>
<dbReference type="InterPro" id="IPR039421">
    <property type="entry name" value="Type_1_exporter"/>
</dbReference>
<dbReference type="EMBL" id="VUAZ01000021">
    <property type="protein sequence ID" value="MPR01464.1"/>
    <property type="molecule type" value="Genomic_DNA"/>
</dbReference>
<keyword evidence="2 7" id="KW-0812">Transmembrane</keyword>
<evidence type="ECO:0000259" key="8">
    <source>
        <dbReference type="PROSITE" id="PS50893"/>
    </source>
</evidence>
<dbReference type="Proteomes" id="UP000326112">
    <property type="component" value="Unassembled WGS sequence"/>
</dbReference>
<dbReference type="InterPro" id="IPR027417">
    <property type="entry name" value="P-loop_NTPase"/>
</dbReference>
<dbReference type="SMART" id="SM00382">
    <property type="entry name" value="AAA"/>
    <property type="match status" value="1"/>
</dbReference>
<dbReference type="EMBL" id="VUBA01000089">
    <property type="protein sequence ID" value="MPQ85282.1"/>
    <property type="molecule type" value="Genomic_DNA"/>
</dbReference>
<dbReference type="GO" id="GO:0005524">
    <property type="term" value="F:ATP binding"/>
    <property type="evidence" value="ECO:0007669"/>
    <property type="project" value="UniProtKB-KW"/>
</dbReference>
<feature type="transmembrane region" description="Helical" evidence="7">
    <location>
        <begin position="176"/>
        <end position="196"/>
    </location>
</feature>
<reference evidence="10 12" key="1">
    <citation type="submission" date="2019-09" db="EMBL/GenBank/DDBJ databases">
        <title>The draft genomes of Allium pathogen Pseudomonas sp.</title>
        <authorList>
            <person name="Fujikawa T."/>
            <person name="Sawada H."/>
        </authorList>
    </citation>
    <scope>NUCLEOTIDE SEQUENCE [LARGE SCALE GENOMIC DNA]</scope>
    <source>
        <strain evidence="10 12">MAFF 730085</strain>
    </source>
</reference>
<accession>A0A5N7JV69</accession>
<dbReference type="PROSITE" id="PS50929">
    <property type="entry name" value="ABC_TM1F"/>
    <property type="match status" value="1"/>
</dbReference>
<feature type="transmembrane region" description="Helical" evidence="7">
    <location>
        <begin position="259"/>
        <end position="283"/>
    </location>
</feature>
<dbReference type="InterPro" id="IPR011527">
    <property type="entry name" value="ABC1_TM_dom"/>
</dbReference>
<keyword evidence="13" id="KW-1185">Reference proteome</keyword>
<keyword evidence="4 10" id="KW-0067">ATP-binding</keyword>
<evidence type="ECO:0000256" key="7">
    <source>
        <dbReference type="SAM" id="Phobius"/>
    </source>
</evidence>
<dbReference type="InterPro" id="IPR003439">
    <property type="entry name" value="ABC_transporter-like_ATP-bd"/>
</dbReference>
<dbReference type="InterPro" id="IPR003593">
    <property type="entry name" value="AAA+_ATPase"/>
</dbReference>
<feature type="transmembrane region" description="Helical" evidence="7">
    <location>
        <begin position="151"/>
        <end position="170"/>
    </location>
</feature>
<dbReference type="Gene3D" id="3.40.50.300">
    <property type="entry name" value="P-loop containing nucleotide triphosphate hydrolases"/>
    <property type="match status" value="1"/>
</dbReference>
<dbReference type="InterPro" id="IPR017871">
    <property type="entry name" value="ABC_transporter-like_CS"/>
</dbReference>
<dbReference type="AlphaFoldDB" id="A0A5N7JV69"/>
<evidence type="ECO:0000256" key="1">
    <source>
        <dbReference type="ARBA" id="ARBA00004651"/>
    </source>
</evidence>
<dbReference type="PANTHER" id="PTHR24221">
    <property type="entry name" value="ATP-BINDING CASSETTE SUB-FAMILY B"/>
    <property type="match status" value="1"/>
</dbReference>
<organism evidence="10 12">
    <name type="scientific">Pseudomonas kitaguniensis</name>
    <dbReference type="NCBI Taxonomy" id="2607908"/>
    <lineage>
        <taxon>Bacteria</taxon>
        <taxon>Pseudomonadati</taxon>
        <taxon>Pseudomonadota</taxon>
        <taxon>Gammaproteobacteria</taxon>
        <taxon>Pseudomonadales</taxon>
        <taxon>Pseudomonadaceae</taxon>
        <taxon>Pseudomonas</taxon>
    </lineage>
</organism>
<feature type="domain" description="ABC transporter" evidence="8">
    <location>
        <begin position="354"/>
        <end position="588"/>
    </location>
</feature>
<dbReference type="GO" id="GO:0016887">
    <property type="term" value="F:ATP hydrolysis activity"/>
    <property type="evidence" value="ECO:0007669"/>
    <property type="project" value="InterPro"/>
</dbReference>
<dbReference type="PROSITE" id="PS50893">
    <property type="entry name" value="ABC_TRANSPORTER_2"/>
    <property type="match status" value="1"/>
</dbReference>
<evidence type="ECO:0000313" key="10">
    <source>
        <dbReference type="EMBL" id="MPQ85282.1"/>
    </source>
</evidence>
<dbReference type="InterPro" id="IPR036640">
    <property type="entry name" value="ABC1_TM_sf"/>
</dbReference>
<name>A0A5N7JV69_9PSED</name>
<evidence type="ECO:0000313" key="12">
    <source>
        <dbReference type="Proteomes" id="UP000325438"/>
    </source>
</evidence>
<keyword evidence="3" id="KW-0547">Nucleotide-binding</keyword>
<evidence type="ECO:0000256" key="5">
    <source>
        <dbReference type="ARBA" id="ARBA00022989"/>
    </source>
</evidence>
<dbReference type="Proteomes" id="UP000325438">
    <property type="component" value="Unassembled WGS sequence"/>
</dbReference>
<feature type="domain" description="ABC transmembrane type-1" evidence="9">
    <location>
        <begin position="36"/>
        <end position="320"/>
    </location>
</feature>